<dbReference type="InterPro" id="IPR050902">
    <property type="entry name" value="ABC_Transporter_SBP"/>
</dbReference>
<evidence type="ECO:0000313" key="3">
    <source>
        <dbReference type="Proteomes" id="UP000254737"/>
    </source>
</evidence>
<protein>
    <submittedName>
        <fullName evidence="2">Corrinoid ABC transporter substrate-binding protein</fullName>
    </submittedName>
</protein>
<dbReference type="Gene3D" id="3.40.50.1980">
    <property type="entry name" value="Nitrogenase molybdenum iron protein domain"/>
    <property type="match status" value="2"/>
</dbReference>
<evidence type="ECO:0000313" key="2">
    <source>
        <dbReference type="EMBL" id="STD55782.1"/>
    </source>
</evidence>
<dbReference type="Pfam" id="PF01497">
    <property type="entry name" value="Peripla_BP_2"/>
    <property type="match status" value="1"/>
</dbReference>
<dbReference type="STRING" id="343874.GCA_000805695_01874"/>
<dbReference type="RefSeq" id="WP_115000027.1">
    <property type="nucleotide sequence ID" value="NZ_UFXS01000001.1"/>
</dbReference>
<dbReference type="PANTHER" id="PTHR30535">
    <property type="entry name" value="VITAMIN B12-BINDING PROTEIN"/>
    <property type="match status" value="1"/>
</dbReference>
<gene>
    <name evidence="2" type="ORF">NCTC13456_01762</name>
</gene>
<reference evidence="2 3" key="1">
    <citation type="submission" date="2018-06" db="EMBL/GenBank/DDBJ databases">
        <authorList>
            <consortium name="Pathogen Informatics"/>
            <person name="Doyle S."/>
        </authorList>
    </citation>
    <scope>NUCLEOTIDE SEQUENCE [LARGE SCALE GENOMIC DNA]</scope>
    <source>
        <strain evidence="2 3">NCTC13456</strain>
    </source>
</reference>
<dbReference type="AlphaFoldDB" id="A0A376G8H0"/>
<evidence type="ECO:0000259" key="1">
    <source>
        <dbReference type="PROSITE" id="PS50983"/>
    </source>
</evidence>
<dbReference type="EMBL" id="UFXS01000001">
    <property type="protein sequence ID" value="STD55782.1"/>
    <property type="molecule type" value="Genomic_DNA"/>
</dbReference>
<dbReference type="SUPFAM" id="SSF53807">
    <property type="entry name" value="Helical backbone' metal receptor"/>
    <property type="match status" value="1"/>
</dbReference>
<feature type="domain" description="Fe/B12 periplasmic-binding" evidence="1">
    <location>
        <begin position="54"/>
        <end position="312"/>
    </location>
</feature>
<dbReference type="Proteomes" id="UP000254737">
    <property type="component" value="Unassembled WGS sequence"/>
</dbReference>
<accession>A0A376G8H0</accession>
<dbReference type="PROSITE" id="PS51257">
    <property type="entry name" value="PROKAR_LIPOPROTEIN"/>
    <property type="match status" value="1"/>
</dbReference>
<organism evidence="2 3">
    <name type="scientific">Empedobacter falsenii</name>
    <dbReference type="NCBI Taxonomy" id="343874"/>
    <lineage>
        <taxon>Bacteria</taxon>
        <taxon>Pseudomonadati</taxon>
        <taxon>Bacteroidota</taxon>
        <taxon>Flavobacteriia</taxon>
        <taxon>Flavobacteriales</taxon>
        <taxon>Weeksellaceae</taxon>
        <taxon>Empedobacter</taxon>
    </lineage>
</organism>
<dbReference type="PROSITE" id="PS50983">
    <property type="entry name" value="FE_B12_PBP"/>
    <property type="match status" value="1"/>
</dbReference>
<dbReference type="PANTHER" id="PTHR30535:SF34">
    <property type="entry name" value="MOLYBDATE-BINDING PROTEIN MOLA"/>
    <property type="match status" value="1"/>
</dbReference>
<proteinExistence type="predicted"/>
<sequence>MNCKIFHRITLILSFFIFFQSCHSSSSKKSERQGEIKAEDSRGKMVLLPQEAKRVIVLFEPSLDEIYMLHAEDKVVGIPQQVFQNEDKFEFYAKLDERIKNKTIATPTFGGGSSNIETIVGLQPDLAIVYEQNIETIQQLEELNIPVFTVSSLSQDKIYKELLGMGTLLGKKQRAEEVVSYVKAEAKKLKASVNEKPKKVYYAWSKGRIFSTSGKGTLLDLAIKLSGAENACPLEMESPNVGAESIYKWNPDLIVLWNSSLDEVYQLKELDALPAVKSKQVFAMNPAFYYDPHTVKFLLFAKQLRNWCYPSAYSTEQLDKEVQNDIMQLYQKPDLYKKNAI</sequence>
<name>A0A376G8H0_9FLAO</name>
<dbReference type="InterPro" id="IPR002491">
    <property type="entry name" value="ABC_transptr_periplasmic_BD"/>
</dbReference>